<evidence type="ECO:0000256" key="7">
    <source>
        <dbReference type="SAM" id="Phobius"/>
    </source>
</evidence>
<evidence type="ECO:0000259" key="8">
    <source>
        <dbReference type="PROSITE" id="PS50109"/>
    </source>
</evidence>
<dbReference type="PANTHER" id="PTHR45453">
    <property type="entry name" value="PHOSPHATE REGULON SENSOR PROTEIN PHOR"/>
    <property type="match status" value="1"/>
</dbReference>
<keyword evidence="3" id="KW-0597">Phosphoprotein</keyword>
<proteinExistence type="predicted"/>
<dbReference type="Gene3D" id="1.10.287.130">
    <property type="match status" value="1"/>
</dbReference>
<dbReference type="Proteomes" id="UP001610063">
    <property type="component" value="Unassembled WGS sequence"/>
</dbReference>
<dbReference type="CDD" id="cd00075">
    <property type="entry name" value="HATPase"/>
    <property type="match status" value="1"/>
</dbReference>
<gene>
    <name evidence="9" type="ORF">ACHKAR_15410</name>
</gene>
<dbReference type="InterPro" id="IPR050351">
    <property type="entry name" value="BphY/WalK/GraS-like"/>
</dbReference>
<keyword evidence="6" id="KW-0902">Two-component regulatory system</keyword>
<dbReference type="EMBL" id="JBIPKE010000019">
    <property type="protein sequence ID" value="MFH6984843.1"/>
    <property type="molecule type" value="Genomic_DNA"/>
</dbReference>
<comment type="catalytic activity">
    <reaction evidence="1">
        <text>ATP + protein L-histidine = ADP + protein N-phospho-L-histidine.</text>
        <dbReference type="EC" id="2.7.13.3"/>
    </reaction>
</comment>
<keyword evidence="5 9" id="KW-0418">Kinase</keyword>
<evidence type="ECO:0000256" key="4">
    <source>
        <dbReference type="ARBA" id="ARBA00022679"/>
    </source>
</evidence>
<dbReference type="CDD" id="cd00082">
    <property type="entry name" value="HisKA"/>
    <property type="match status" value="1"/>
</dbReference>
<dbReference type="InterPro" id="IPR004358">
    <property type="entry name" value="Sig_transdc_His_kin-like_C"/>
</dbReference>
<feature type="transmembrane region" description="Helical" evidence="7">
    <location>
        <begin position="33"/>
        <end position="54"/>
    </location>
</feature>
<organism evidence="9 10">
    <name type="scientific">Marinoscillum luteum</name>
    <dbReference type="NCBI Taxonomy" id="861051"/>
    <lineage>
        <taxon>Bacteria</taxon>
        <taxon>Pseudomonadati</taxon>
        <taxon>Bacteroidota</taxon>
        <taxon>Cytophagia</taxon>
        <taxon>Cytophagales</taxon>
        <taxon>Reichenbachiellaceae</taxon>
        <taxon>Marinoscillum</taxon>
    </lineage>
</organism>
<protein>
    <recommendedName>
        <fullName evidence="2">histidine kinase</fullName>
        <ecNumber evidence="2">2.7.13.3</ecNumber>
    </recommendedName>
</protein>
<evidence type="ECO:0000256" key="6">
    <source>
        <dbReference type="ARBA" id="ARBA00023012"/>
    </source>
</evidence>
<dbReference type="SUPFAM" id="SSF55874">
    <property type="entry name" value="ATPase domain of HSP90 chaperone/DNA topoisomerase II/histidine kinase"/>
    <property type="match status" value="1"/>
</dbReference>
<evidence type="ECO:0000256" key="3">
    <source>
        <dbReference type="ARBA" id="ARBA00022553"/>
    </source>
</evidence>
<dbReference type="InterPro" id="IPR005467">
    <property type="entry name" value="His_kinase_dom"/>
</dbReference>
<dbReference type="GO" id="GO:0016301">
    <property type="term" value="F:kinase activity"/>
    <property type="evidence" value="ECO:0007669"/>
    <property type="project" value="UniProtKB-KW"/>
</dbReference>
<accession>A0ABW7NB34</accession>
<dbReference type="EC" id="2.7.13.3" evidence="2"/>
<feature type="domain" description="Histidine kinase" evidence="8">
    <location>
        <begin position="126"/>
        <end position="344"/>
    </location>
</feature>
<dbReference type="Pfam" id="PF00512">
    <property type="entry name" value="HisKA"/>
    <property type="match status" value="1"/>
</dbReference>
<dbReference type="Pfam" id="PF02518">
    <property type="entry name" value="HATPase_c"/>
    <property type="match status" value="1"/>
</dbReference>
<evidence type="ECO:0000256" key="5">
    <source>
        <dbReference type="ARBA" id="ARBA00022777"/>
    </source>
</evidence>
<sequence>MIINSRGLALMLAFVISMIATAFLALVPSVLTTALIIGFGITFCASYILIRLVLEFLFFRHINDINEALENFQDQELSNITKPTKTLSLNPLKRINKDIFSYAEKKQQEILELKRMEVFRREFIADVSHELKTPIFAAQGFVHTLLDGAVEDKKVRGKFLKKAAKSLDGLDILVQDLLTISQMETGEIKMHVENFDIVALAREVLDQLEDKAEKQKIDIQIEEPTARHFVKGDYRRIYQVLINLMSNAIKYTKKKGTVRIRFEEKDNHVITSVVDNGRGIPQEDLKRIFERFYRVEKSRSKEKGGTGLGLAIVKHIMEGHGSTVEVKSQVKKGSTFSFKLKKGKPVAHRFVEEDEEDEEDYA</sequence>
<dbReference type="PANTHER" id="PTHR45453:SF1">
    <property type="entry name" value="PHOSPHATE REGULON SENSOR PROTEIN PHOR"/>
    <property type="match status" value="1"/>
</dbReference>
<dbReference type="Gene3D" id="3.30.565.10">
    <property type="entry name" value="Histidine kinase-like ATPase, C-terminal domain"/>
    <property type="match status" value="1"/>
</dbReference>
<reference evidence="9 10" key="1">
    <citation type="journal article" date="2013" name="Int. J. Syst. Evol. Microbiol.">
        <title>Marinoscillum luteum sp. nov., isolated from marine sediment.</title>
        <authorList>
            <person name="Cha I.T."/>
            <person name="Park S.J."/>
            <person name="Kim S.J."/>
            <person name="Kim J.G."/>
            <person name="Jung M.Y."/>
            <person name="Shin K.S."/>
            <person name="Kwon K.K."/>
            <person name="Yang S.H."/>
            <person name="Seo Y.S."/>
            <person name="Rhee S.K."/>
        </authorList>
    </citation>
    <scope>NUCLEOTIDE SEQUENCE [LARGE SCALE GENOMIC DNA]</scope>
    <source>
        <strain evidence="9 10">KCTC 23939</strain>
    </source>
</reference>
<dbReference type="PROSITE" id="PS50109">
    <property type="entry name" value="HIS_KIN"/>
    <property type="match status" value="1"/>
</dbReference>
<evidence type="ECO:0000313" key="10">
    <source>
        <dbReference type="Proteomes" id="UP001610063"/>
    </source>
</evidence>
<comment type="caution">
    <text evidence="9">The sequence shown here is derived from an EMBL/GenBank/DDBJ whole genome shotgun (WGS) entry which is preliminary data.</text>
</comment>
<feature type="transmembrane region" description="Helical" evidence="7">
    <location>
        <begin position="7"/>
        <end position="27"/>
    </location>
</feature>
<keyword evidence="10" id="KW-1185">Reference proteome</keyword>
<keyword evidence="7" id="KW-0472">Membrane</keyword>
<evidence type="ECO:0000313" key="9">
    <source>
        <dbReference type="EMBL" id="MFH6984843.1"/>
    </source>
</evidence>
<keyword evidence="7" id="KW-1133">Transmembrane helix</keyword>
<dbReference type="RefSeq" id="WP_159583400.1">
    <property type="nucleotide sequence ID" value="NZ_JBIPKE010000019.1"/>
</dbReference>
<dbReference type="SMART" id="SM00388">
    <property type="entry name" value="HisKA"/>
    <property type="match status" value="1"/>
</dbReference>
<dbReference type="SUPFAM" id="SSF47384">
    <property type="entry name" value="Homodimeric domain of signal transducing histidine kinase"/>
    <property type="match status" value="1"/>
</dbReference>
<dbReference type="InterPro" id="IPR036097">
    <property type="entry name" value="HisK_dim/P_sf"/>
</dbReference>
<dbReference type="InterPro" id="IPR036890">
    <property type="entry name" value="HATPase_C_sf"/>
</dbReference>
<dbReference type="SMART" id="SM00387">
    <property type="entry name" value="HATPase_c"/>
    <property type="match status" value="1"/>
</dbReference>
<evidence type="ECO:0000256" key="2">
    <source>
        <dbReference type="ARBA" id="ARBA00012438"/>
    </source>
</evidence>
<name>A0ABW7NB34_9BACT</name>
<keyword evidence="4" id="KW-0808">Transferase</keyword>
<evidence type="ECO:0000256" key="1">
    <source>
        <dbReference type="ARBA" id="ARBA00000085"/>
    </source>
</evidence>
<dbReference type="InterPro" id="IPR003661">
    <property type="entry name" value="HisK_dim/P_dom"/>
</dbReference>
<dbReference type="InterPro" id="IPR003594">
    <property type="entry name" value="HATPase_dom"/>
</dbReference>
<dbReference type="PRINTS" id="PR00344">
    <property type="entry name" value="BCTRLSENSOR"/>
</dbReference>
<keyword evidence="7" id="KW-0812">Transmembrane</keyword>